<evidence type="ECO:0000256" key="6">
    <source>
        <dbReference type="ARBA" id="ARBA00022842"/>
    </source>
</evidence>
<dbReference type="EC" id="3.1.-.-" evidence="8"/>
<comment type="similarity">
    <text evidence="7 8">Belongs to the PINc/VapC protein family.</text>
</comment>
<keyword evidence="8" id="KW-0800">Toxin</keyword>
<dbReference type="EMBL" id="CP023270">
    <property type="protein sequence ID" value="AVJ27514.1"/>
    <property type="molecule type" value="Genomic_DNA"/>
</dbReference>
<dbReference type="InterPro" id="IPR029060">
    <property type="entry name" value="PIN-like_dom_sf"/>
</dbReference>
<name>A0A2S0I6C4_9BURK</name>
<evidence type="ECO:0000256" key="5">
    <source>
        <dbReference type="ARBA" id="ARBA00022801"/>
    </source>
</evidence>
<dbReference type="Proteomes" id="UP000239477">
    <property type="component" value="Chromosome"/>
</dbReference>
<dbReference type="GO" id="GO:0016787">
    <property type="term" value="F:hydrolase activity"/>
    <property type="evidence" value="ECO:0007669"/>
    <property type="project" value="UniProtKB-KW"/>
</dbReference>
<dbReference type="GO" id="GO:0090729">
    <property type="term" value="F:toxin activity"/>
    <property type="evidence" value="ECO:0007669"/>
    <property type="project" value="UniProtKB-KW"/>
</dbReference>
<evidence type="ECO:0000256" key="2">
    <source>
        <dbReference type="ARBA" id="ARBA00022649"/>
    </source>
</evidence>
<feature type="binding site" evidence="8">
    <location>
        <position position="5"/>
    </location>
    <ligand>
        <name>Mg(2+)</name>
        <dbReference type="ChEBI" id="CHEBI:18420"/>
    </ligand>
</feature>
<dbReference type="Pfam" id="PF01850">
    <property type="entry name" value="PIN"/>
    <property type="match status" value="1"/>
</dbReference>
<dbReference type="InterPro" id="IPR050556">
    <property type="entry name" value="Type_II_TA_system_RNase"/>
</dbReference>
<feature type="domain" description="PIN" evidence="9">
    <location>
        <begin position="2"/>
        <end position="129"/>
    </location>
</feature>
<dbReference type="HAMAP" id="MF_00265">
    <property type="entry name" value="VapC_Nob1"/>
    <property type="match status" value="1"/>
</dbReference>
<dbReference type="AlphaFoldDB" id="A0A2S0I6C4"/>
<organism evidence="10 11">
    <name type="scientific">Achromobacter spanius</name>
    <dbReference type="NCBI Taxonomy" id="217203"/>
    <lineage>
        <taxon>Bacteria</taxon>
        <taxon>Pseudomonadati</taxon>
        <taxon>Pseudomonadota</taxon>
        <taxon>Betaproteobacteria</taxon>
        <taxon>Burkholderiales</taxon>
        <taxon>Alcaligenaceae</taxon>
        <taxon>Achromobacter</taxon>
    </lineage>
</organism>
<dbReference type="OrthoDB" id="9804823at2"/>
<dbReference type="GO" id="GO:0004540">
    <property type="term" value="F:RNA nuclease activity"/>
    <property type="evidence" value="ECO:0007669"/>
    <property type="project" value="InterPro"/>
</dbReference>
<keyword evidence="4 8" id="KW-0479">Metal-binding</keyword>
<reference evidence="10 11" key="1">
    <citation type="submission" date="2017-09" db="EMBL/GenBank/DDBJ databases">
        <title>Genomic, metabolic, and phenotypic characteristics of bacterial isolates from the natural microbiome of the model nematode Caenorhabditis elegans.</title>
        <authorList>
            <person name="Zimmermann J."/>
            <person name="Obeng N."/>
            <person name="Yang W."/>
            <person name="Obeng O."/>
            <person name="Kissoyan K."/>
            <person name="Pees B."/>
            <person name="Dirksen P."/>
            <person name="Hoppner M."/>
            <person name="Franke A."/>
            <person name="Rosenstiel P."/>
            <person name="Leippe M."/>
            <person name="Dierking K."/>
            <person name="Kaleta C."/>
            <person name="Schulenburg H."/>
        </authorList>
    </citation>
    <scope>NUCLEOTIDE SEQUENCE [LARGE SCALE GENOMIC DNA]</scope>
    <source>
        <strain evidence="10 11">MYb73</strain>
    </source>
</reference>
<evidence type="ECO:0000256" key="8">
    <source>
        <dbReference type="HAMAP-Rule" id="MF_00265"/>
    </source>
</evidence>
<evidence type="ECO:0000256" key="3">
    <source>
        <dbReference type="ARBA" id="ARBA00022722"/>
    </source>
</evidence>
<dbReference type="Gene3D" id="3.40.50.1010">
    <property type="entry name" value="5'-nuclease"/>
    <property type="match status" value="1"/>
</dbReference>
<dbReference type="InterPro" id="IPR002716">
    <property type="entry name" value="PIN_dom"/>
</dbReference>
<dbReference type="SUPFAM" id="SSF88723">
    <property type="entry name" value="PIN domain-like"/>
    <property type="match status" value="1"/>
</dbReference>
<comment type="cofactor">
    <cofactor evidence="1 8">
        <name>Mg(2+)</name>
        <dbReference type="ChEBI" id="CHEBI:18420"/>
    </cofactor>
</comment>
<dbReference type="InterPro" id="IPR022907">
    <property type="entry name" value="VapC_family"/>
</dbReference>
<dbReference type="CDD" id="cd18731">
    <property type="entry name" value="PIN_NgFitB-like"/>
    <property type="match status" value="1"/>
</dbReference>
<keyword evidence="5 8" id="KW-0378">Hydrolase</keyword>
<dbReference type="PANTHER" id="PTHR33653:SF1">
    <property type="entry name" value="RIBONUCLEASE VAPC2"/>
    <property type="match status" value="1"/>
</dbReference>
<feature type="binding site" evidence="8">
    <location>
        <position position="104"/>
    </location>
    <ligand>
        <name>Mg(2+)</name>
        <dbReference type="ChEBI" id="CHEBI:18420"/>
    </ligand>
</feature>
<keyword evidence="11" id="KW-1185">Reference proteome</keyword>
<keyword evidence="6 8" id="KW-0460">Magnesium</keyword>
<proteinExistence type="inferred from homology"/>
<accession>A0A2S0I6C4</accession>
<dbReference type="GO" id="GO:0000287">
    <property type="term" value="F:magnesium ion binding"/>
    <property type="evidence" value="ECO:0007669"/>
    <property type="project" value="UniProtKB-UniRule"/>
</dbReference>
<comment type="function">
    <text evidence="8">Toxic component of a toxin-antitoxin (TA) system. An RNase.</text>
</comment>
<dbReference type="RefSeq" id="WP_105238389.1">
    <property type="nucleotide sequence ID" value="NZ_CP023270.1"/>
</dbReference>
<keyword evidence="2 8" id="KW-1277">Toxin-antitoxin system</keyword>
<evidence type="ECO:0000313" key="10">
    <source>
        <dbReference type="EMBL" id="AVJ27514.1"/>
    </source>
</evidence>
<evidence type="ECO:0000259" key="9">
    <source>
        <dbReference type="Pfam" id="PF01850"/>
    </source>
</evidence>
<dbReference type="PANTHER" id="PTHR33653">
    <property type="entry name" value="RIBONUCLEASE VAPC2"/>
    <property type="match status" value="1"/>
</dbReference>
<evidence type="ECO:0000256" key="4">
    <source>
        <dbReference type="ARBA" id="ARBA00022723"/>
    </source>
</evidence>
<evidence type="ECO:0000313" key="11">
    <source>
        <dbReference type="Proteomes" id="UP000239477"/>
    </source>
</evidence>
<evidence type="ECO:0000256" key="1">
    <source>
        <dbReference type="ARBA" id="ARBA00001946"/>
    </source>
</evidence>
<gene>
    <name evidence="8" type="primary">vapC</name>
    <name evidence="10" type="ORF">CLM73_10565</name>
</gene>
<keyword evidence="3 8" id="KW-0540">Nuclease</keyword>
<protein>
    <recommendedName>
        <fullName evidence="8">Ribonuclease VapC</fullName>
        <shortName evidence="8">RNase VapC</shortName>
        <ecNumber evidence="8">3.1.-.-</ecNumber>
    </recommendedName>
    <alternativeName>
        <fullName evidence="8">Toxin VapC</fullName>
    </alternativeName>
</protein>
<evidence type="ECO:0000256" key="7">
    <source>
        <dbReference type="ARBA" id="ARBA00038093"/>
    </source>
</evidence>
<sequence length="140" mass="15173">MIVLDTNVISEAWKPQPSAQVMQWIDAQNAETLFISAITIAELRLGLAVMPSSKRHDHFCRLLEKELLPAFFGRILPFDLEASGAYSLLMAKARKAGKAISAADGYIAATAATRGMIVASRDTAPFKAADVAVINPWNDV</sequence>